<proteinExistence type="predicted"/>
<comment type="caution">
    <text evidence="1">The sequence shown here is derived from an EMBL/GenBank/DDBJ whole genome shotgun (WGS) entry which is preliminary data.</text>
</comment>
<reference evidence="1" key="1">
    <citation type="journal article" date="2020" name="Stud. Mycol.">
        <title>101 Dothideomycetes genomes: a test case for predicting lifestyles and emergence of pathogens.</title>
        <authorList>
            <person name="Haridas S."/>
            <person name="Albert R."/>
            <person name="Binder M."/>
            <person name="Bloem J."/>
            <person name="Labutti K."/>
            <person name="Salamov A."/>
            <person name="Andreopoulos B."/>
            <person name="Baker S."/>
            <person name="Barry K."/>
            <person name="Bills G."/>
            <person name="Bluhm B."/>
            <person name="Cannon C."/>
            <person name="Castanera R."/>
            <person name="Culley D."/>
            <person name="Daum C."/>
            <person name="Ezra D."/>
            <person name="Gonzalez J."/>
            <person name="Henrissat B."/>
            <person name="Kuo A."/>
            <person name="Liang C."/>
            <person name="Lipzen A."/>
            <person name="Lutzoni F."/>
            <person name="Magnuson J."/>
            <person name="Mondo S."/>
            <person name="Nolan M."/>
            <person name="Ohm R."/>
            <person name="Pangilinan J."/>
            <person name="Park H.-J."/>
            <person name="Ramirez L."/>
            <person name="Alfaro M."/>
            <person name="Sun H."/>
            <person name="Tritt A."/>
            <person name="Yoshinaga Y."/>
            <person name="Zwiers L.-H."/>
            <person name="Turgeon B."/>
            <person name="Goodwin S."/>
            <person name="Spatafora J."/>
            <person name="Crous P."/>
            <person name="Grigoriev I."/>
        </authorList>
    </citation>
    <scope>NUCLEOTIDE SEQUENCE</scope>
    <source>
        <strain evidence="1">ATCC 200398</strain>
    </source>
</reference>
<keyword evidence="2" id="KW-1185">Reference proteome</keyword>
<evidence type="ECO:0000313" key="2">
    <source>
        <dbReference type="Proteomes" id="UP000799755"/>
    </source>
</evidence>
<dbReference type="Proteomes" id="UP000799755">
    <property type="component" value="Unassembled WGS sequence"/>
</dbReference>
<protein>
    <submittedName>
        <fullName evidence="1">Uncharacterized protein</fullName>
    </submittedName>
</protein>
<sequence>MTFKVILTGVTGRIGGEVLQQCLKNASITLIVALTRRPLLNVEPDPKLEVVIMKDFTQYSDDVIAKLSGADGCIWCMTTPNFEPALELEYPLAFAKAFSKTLAQHNKHFRYLHLTGMAVERDQSKSLWLKGPMRKLKGKGEMQMIEVAKDPANSGLWETLIARPSGVVQGGTILGDVLVAMLGEKWTIRSDELALALVDMVMNGSEEQLVQAVQLLKRGQELMKTEEKIQTG</sequence>
<gene>
    <name evidence="1" type="ORF">BDR25DRAFT_265268</name>
</gene>
<name>A0ACB6QNQ3_9PLEO</name>
<organism evidence="1 2">
    <name type="scientific">Lindgomyces ingoldianus</name>
    <dbReference type="NCBI Taxonomy" id="673940"/>
    <lineage>
        <taxon>Eukaryota</taxon>
        <taxon>Fungi</taxon>
        <taxon>Dikarya</taxon>
        <taxon>Ascomycota</taxon>
        <taxon>Pezizomycotina</taxon>
        <taxon>Dothideomycetes</taxon>
        <taxon>Pleosporomycetidae</taxon>
        <taxon>Pleosporales</taxon>
        <taxon>Lindgomycetaceae</taxon>
        <taxon>Lindgomyces</taxon>
    </lineage>
</organism>
<dbReference type="EMBL" id="MU003515">
    <property type="protein sequence ID" value="KAF2468536.1"/>
    <property type="molecule type" value="Genomic_DNA"/>
</dbReference>
<accession>A0ACB6QNQ3</accession>
<evidence type="ECO:0000313" key="1">
    <source>
        <dbReference type="EMBL" id="KAF2468536.1"/>
    </source>
</evidence>